<dbReference type="InterPro" id="IPR002182">
    <property type="entry name" value="NB-ARC"/>
</dbReference>
<dbReference type="InterPro" id="IPR032675">
    <property type="entry name" value="LRR_dom_sf"/>
</dbReference>
<evidence type="ECO:0000256" key="1">
    <source>
        <dbReference type="ARBA" id="ARBA00022737"/>
    </source>
</evidence>
<proteinExistence type="predicted"/>
<dbReference type="InterPro" id="IPR055414">
    <property type="entry name" value="LRR_R13L4/SHOC2-like"/>
</dbReference>
<dbReference type="Gene3D" id="1.10.10.10">
    <property type="entry name" value="Winged helix-like DNA-binding domain superfamily/Winged helix DNA-binding domain"/>
    <property type="match status" value="1"/>
</dbReference>
<dbReference type="SUPFAM" id="SSF52540">
    <property type="entry name" value="P-loop containing nucleoside triphosphate hydrolases"/>
    <property type="match status" value="1"/>
</dbReference>
<protein>
    <submittedName>
        <fullName evidence="9">Disease resistance protein RPM1-like</fullName>
    </submittedName>
</protein>
<dbReference type="InterPro" id="IPR041118">
    <property type="entry name" value="Rx_N"/>
</dbReference>
<evidence type="ECO:0000259" key="6">
    <source>
        <dbReference type="Pfam" id="PF23559"/>
    </source>
</evidence>
<keyword evidence="1" id="KW-0677">Repeat</keyword>
<organism evidence="8 9">
    <name type="scientific">Rhodamnia argentea</name>
    <dbReference type="NCBI Taxonomy" id="178133"/>
    <lineage>
        <taxon>Eukaryota</taxon>
        <taxon>Viridiplantae</taxon>
        <taxon>Streptophyta</taxon>
        <taxon>Embryophyta</taxon>
        <taxon>Tracheophyta</taxon>
        <taxon>Spermatophyta</taxon>
        <taxon>Magnoliopsida</taxon>
        <taxon>eudicotyledons</taxon>
        <taxon>Gunneridae</taxon>
        <taxon>Pentapetalae</taxon>
        <taxon>rosids</taxon>
        <taxon>malvids</taxon>
        <taxon>Myrtales</taxon>
        <taxon>Myrtaceae</taxon>
        <taxon>Myrtoideae</taxon>
        <taxon>Myrteae</taxon>
        <taxon>Australasian group</taxon>
        <taxon>Rhodamnia</taxon>
    </lineage>
</organism>
<dbReference type="InterPro" id="IPR042197">
    <property type="entry name" value="Apaf_helical"/>
</dbReference>
<feature type="domain" description="Disease resistance protein winged helix" evidence="6">
    <location>
        <begin position="441"/>
        <end position="510"/>
    </location>
</feature>
<dbReference type="Gene3D" id="3.80.10.10">
    <property type="entry name" value="Ribonuclease Inhibitor"/>
    <property type="match status" value="2"/>
</dbReference>
<dbReference type="PANTHER" id="PTHR23155:SF1205">
    <property type="entry name" value="DISEASE RESISTANCE PROTEIN RPM1"/>
    <property type="match status" value="1"/>
</dbReference>
<evidence type="ECO:0000256" key="3">
    <source>
        <dbReference type="ARBA" id="ARBA00022821"/>
    </source>
</evidence>
<dbReference type="PANTHER" id="PTHR23155">
    <property type="entry name" value="DISEASE RESISTANCE PROTEIN RP"/>
    <property type="match status" value="1"/>
</dbReference>
<name>A0ABM3HBW9_9MYRT</name>
<feature type="domain" description="Disease resistance N-terminal" evidence="5">
    <location>
        <begin position="5"/>
        <end position="103"/>
    </location>
</feature>
<dbReference type="InterPro" id="IPR036388">
    <property type="entry name" value="WH-like_DNA-bd_sf"/>
</dbReference>
<dbReference type="InterPro" id="IPR044974">
    <property type="entry name" value="Disease_R_plants"/>
</dbReference>
<dbReference type="SUPFAM" id="SSF52058">
    <property type="entry name" value="L domain-like"/>
    <property type="match status" value="1"/>
</dbReference>
<evidence type="ECO:0000313" key="9">
    <source>
        <dbReference type="RefSeq" id="XP_048134099.1"/>
    </source>
</evidence>
<dbReference type="Pfam" id="PF23559">
    <property type="entry name" value="WHD_DRP"/>
    <property type="match status" value="1"/>
</dbReference>
<keyword evidence="3" id="KW-0611">Plant defense</keyword>
<dbReference type="InterPro" id="IPR038005">
    <property type="entry name" value="RX-like_CC"/>
</dbReference>
<evidence type="ECO:0000259" key="7">
    <source>
        <dbReference type="Pfam" id="PF23598"/>
    </source>
</evidence>
<dbReference type="InterPro" id="IPR058922">
    <property type="entry name" value="WHD_DRP"/>
</dbReference>
<dbReference type="PRINTS" id="PR00364">
    <property type="entry name" value="DISEASERSIST"/>
</dbReference>
<gene>
    <name evidence="9" type="primary">LOC115730926</name>
</gene>
<dbReference type="Gene3D" id="1.10.8.430">
    <property type="entry name" value="Helical domain of apoptotic protease-activating factors"/>
    <property type="match status" value="1"/>
</dbReference>
<dbReference type="GeneID" id="115730926"/>
<sequence length="963" mass="108715">MAESAVSFLLGKLSMLVEKEVKLLKGVRGEIVLIRDEFEHMKAFLERAESLQEDDPELKIWVKQVAIRARALSMELGCYTYDVEDILDEFTLNLATDHGHGFMKCFHKIKSSIHNLKARHHISSKIDDIKSRVHSIGERHQRYNLKPYDGEQSARASSRGTSWHDLREDTFLVQEGELVGIDKPREDLINWLVDGEPGLEVISILGMGGSGKTTLAKRVYDDCQVKAYFQSHAWISVSQTYNIESILRDIIARLQGEIQQPVPQGLESMSIASLKQKVKDFLQQKRYVIVLDDVWNLEALDGIKSAMPNSSFCSRIIITARMADVATVSSNPSKVYTRMPLSPEESWSLFCKKAFRGKPCPPHLEHLSLQILRKCEGLPLAIVAIGGLLFAKDGQEWAMINRSLAAELESDDRMQIFRKILSLSYNDLHYNLKSCFLYLGVFPEDHEIECSRLIRLWIAEGFVEKREGMTQEEVAERYLKELINRSLVQIAERVSGGRLRRCRVHDLMRESILSKLRDENFVSFASEQRKELNERVRRLSVESTNNNALNQLILPRLRSLLIFEVGESSSSDGQFVPSGSKLLRVLDLGGSSLHNFPRQILDLFHLKYLSLRGTNVSIIPRSIGKLQNLETLDLKQTLVSELPVEITKLTKLQHLVVYSYTGVNDLGFVTGFSAPQGIGALASLQKLTCVKAGRGRSKNTMQELGELSQLTRLGVMGLETNDAKELCLSLEKMTNLRTLSVTAASESEVIDLDFLSSPPLILRTLNIQGCLKELPHWVPLLNNLVKMSLSQSRLKSSPLIALQNLPNLVELGLVSAFDGETLAFGDGGFPKLKKLHFEDLENLSFVLMNGQAMPCLESLSIVGCRHLDWQSLLVVIRSLASLKDLEFFGMPEEFALAFYPQSSSGMREGIVQECYEEVMERNPEVSFIWQIEDHWEIHDLSIQSYNVIKGRAMSRDEVLPLVS</sequence>
<evidence type="ECO:0000259" key="4">
    <source>
        <dbReference type="Pfam" id="PF00931"/>
    </source>
</evidence>
<evidence type="ECO:0000256" key="2">
    <source>
        <dbReference type="ARBA" id="ARBA00022741"/>
    </source>
</evidence>
<reference evidence="8" key="1">
    <citation type="submission" date="2025-05" db="UniProtKB">
        <authorList>
            <consortium name="RefSeq"/>
        </authorList>
    </citation>
    <scope>NUCLEOTIDE SEQUENCE [LARGE SCALE GENOMIC DNA]</scope>
</reference>
<keyword evidence="8" id="KW-1185">Reference proteome</keyword>
<dbReference type="CDD" id="cd14798">
    <property type="entry name" value="RX-CC_like"/>
    <property type="match status" value="1"/>
</dbReference>
<evidence type="ECO:0000313" key="8">
    <source>
        <dbReference type="Proteomes" id="UP000827889"/>
    </source>
</evidence>
<dbReference type="RefSeq" id="XP_048134099.1">
    <property type="nucleotide sequence ID" value="XM_048278142.1"/>
</dbReference>
<evidence type="ECO:0000259" key="5">
    <source>
        <dbReference type="Pfam" id="PF18052"/>
    </source>
</evidence>
<feature type="domain" description="Disease resistance R13L4/SHOC-2-like LRR" evidence="7">
    <location>
        <begin position="557"/>
        <end position="887"/>
    </location>
</feature>
<dbReference type="Gene3D" id="3.40.50.300">
    <property type="entry name" value="P-loop containing nucleotide triphosphate hydrolases"/>
    <property type="match status" value="1"/>
</dbReference>
<accession>A0ABM3HBW9</accession>
<dbReference type="InterPro" id="IPR027417">
    <property type="entry name" value="P-loop_NTPase"/>
</dbReference>
<reference evidence="9" key="2">
    <citation type="submission" date="2025-08" db="UniProtKB">
        <authorList>
            <consortium name="RefSeq"/>
        </authorList>
    </citation>
    <scope>IDENTIFICATION</scope>
    <source>
        <tissue evidence="9">Leaf</tissue>
    </source>
</reference>
<dbReference type="Gene3D" id="1.20.5.4130">
    <property type="match status" value="1"/>
</dbReference>
<feature type="domain" description="NB-ARC" evidence="4">
    <location>
        <begin position="183"/>
        <end position="358"/>
    </location>
</feature>
<keyword evidence="2" id="KW-0547">Nucleotide-binding</keyword>
<dbReference type="Pfam" id="PF18052">
    <property type="entry name" value="Rx_N"/>
    <property type="match status" value="1"/>
</dbReference>
<dbReference type="Proteomes" id="UP000827889">
    <property type="component" value="Chromosome 1"/>
</dbReference>
<dbReference type="Pfam" id="PF00931">
    <property type="entry name" value="NB-ARC"/>
    <property type="match status" value="1"/>
</dbReference>
<dbReference type="Pfam" id="PF23598">
    <property type="entry name" value="LRR_14"/>
    <property type="match status" value="1"/>
</dbReference>